<dbReference type="InterPro" id="IPR053016">
    <property type="entry name" value="CTF18-RFC_complex"/>
</dbReference>
<comment type="subcellular location">
    <subcellularLocation>
        <location evidence="1">Nucleus</location>
    </subcellularLocation>
</comment>
<dbReference type="Proteomes" id="UP001153954">
    <property type="component" value="Unassembled WGS sequence"/>
</dbReference>
<protein>
    <submittedName>
        <fullName evidence="3">Uncharacterized protein</fullName>
    </submittedName>
</protein>
<comment type="caution">
    <text evidence="3">The sequence shown here is derived from an EMBL/GenBank/DDBJ whole genome shotgun (WGS) entry which is preliminary data.</text>
</comment>
<dbReference type="PANTHER" id="PTHR46765:SF1">
    <property type="entry name" value="P-LOOP CONTAINING NUCLEOSIDE TRIPHOSPHATE HYDROLASES SUPERFAMILY PROTEIN"/>
    <property type="match status" value="1"/>
</dbReference>
<dbReference type="AlphaFoldDB" id="A0AAU9U063"/>
<dbReference type="PANTHER" id="PTHR46765">
    <property type="entry name" value="P-LOOP CONTAINING NUCLEOSIDE TRIPHOSPHATE HYDROLASES SUPERFAMILY PROTEIN"/>
    <property type="match status" value="1"/>
</dbReference>
<evidence type="ECO:0000256" key="2">
    <source>
        <dbReference type="ARBA" id="ARBA00023242"/>
    </source>
</evidence>
<reference evidence="3" key="1">
    <citation type="submission" date="2022-03" db="EMBL/GenBank/DDBJ databases">
        <authorList>
            <person name="Tunstrom K."/>
        </authorList>
    </citation>
    <scope>NUCLEOTIDE SEQUENCE</scope>
</reference>
<evidence type="ECO:0000256" key="1">
    <source>
        <dbReference type="ARBA" id="ARBA00004123"/>
    </source>
</evidence>
<organism evidence="3 4">
    <name type="scientific">Euphydryas editha</name>
    <name type="common">Edith's checkerspot</name>
    <dbReference type="NCBI Taxonomy" id="104508"/>
    <lineage>
        <taxon>Eukaryota</taxon>
        <taxon>Metazoa</taxon>
        <taxon>Ecdysozoa</taxon>
        <taxon>Arthropoda</taxon>
        <taxon>Hexapoda</taxon>
        <taxon>Insecta</taxon>
        <taxon>Pterygota</taxon>
        <taxon>Neoptera</taxon>
        <taxon>Endopterygota</taxon>
        <taxon>Lepidoptera</taxon>
        <taxon>Glossata</taxon>
        <taxon>Ditrysia</taxon>
        <taxon>Papilionoidea</taxon>
        <taxon>Nymphalidae</taxon>
        <taxon>Nymphalinae</taxon>
        <taxon>Euphydryas</taxon>
    </lineage>
</organism>
<gene>
    <name evidence="3" type="ORF">EEDITHA_LOCUS8429</name>
</gene>
<evidence type="ECO:0000313" key="3">
    <source>
        <dbReference type="EMBL" id="CAH2092695.1"/>
    </source>
</evidence>
<accession>A0AAU9U063</accession>
<name>A0AAU9U063_EUPED</name>
<proteinExistence type="predicted"/>
<dbReference type="GO" id="GO:0005634">
    <property type="term" value="C:nucleus"/>
    <property type="evidence" value="ECO:0007669"/>
    <property type="project" value="UniProtKB-SubCell"/>
</dbReference>
<evidence type="ECO:0000313" key="4">
    <source>
        <dbReference type="Proteomes" id="UP001153954"/>
    </source>
</evidence>
<keyword evidence="2" id="KW-0539">Nucleus</keyword>
<keyword evidence="4" id="KW-1185">Reference proteome</keyword>
<sequence>MLRTFTEYLIIFWINVEDVENAAIGTKDSTTSMMQALQAIFTINDSEPTSILKTIQAAGEYDRIVEGIFENYLTARVDSRLLIACETTTWLRLYDIVSSWTQRTQNYSLYSLLPLCIARCHSLLASRQQLKVKFPMQAQEMSRRRAELESAVAAVRAARVDVSRRALRLDLLPLLPYVLSPTLRSANIQLCSETERKSLRACAGAMCDFGLQYSQQRTPEGLYAFLLEPDVYKVAFFGSEERLRPPPAVRQAIAREQQLEIIRRNENMMNRMCSKNSSSEAKQKTDKQTITKDVKTELPNHLQRLQPKVIEKPTRVSVSFIYTN</sequence>
<dbReference type="EMBL" id="CAKOGL010000012">
    <property type="protein sequence ID" value="CAH2092695.1"/>
    <property type="molecule type" value="Genomic_DNA"/>
</dbReference>